<dbReference type="GO" id="GO:0008170">
    <property type="term" value="F:N-methyltransferase activity"/>
    <property type="evidence" value="ECO:0007669"/>
    <property type="project" value="InterPro"/>
</dbReference>
<dbReference type="EMBL" id="PENG01000002">
    <property type="protein sequence ID" value="PJI26379.1"/>
    <property type="molecule type" value="Genomic_DNA"/>
</dbReference>
<evidence type="ECO:0000313" key="10">
    <source>
        <dbReference type="Proteomes" id="UP000229884"/>
    </source>
</evidence>
<feature type="domain" description="Type III R-M EcoP15I C-terminal" evidence="8">
    <location>
        <begin position="576"/>
        <end position="672"/>
    </location>
</feature>
<comment type="catalytic activity">
    <reaction evidence="6">
        <text>a 2'-deoxyadenosine in DNA + S-adenosyl-L-methionine = an N(6)-methyl-2'-deoxyadenosine in DNA + S-adenosyl-L-homocysteine + H(+)</text>
        <dbReference type="Rhea" id="RHEA:15197"/>
        <dbReference type="Rhea" id="RHEA-COMP:12418"/>
        <dbReference type="Rhea" id="RHEA-COMP:12419"/>
        <dbReference type="ChEBI" id="CHEBI:15378"/>
        <dbReference type="ChEBI" id="CHEBI:57856"/>
        <dbReference type="ChEBI" id="CHEBI:59789"/>
        <dbReference type="ChEBI" id="CHEBI:90615"/>
        <dbReference type="ChEBI" id="CHEBI:90616"/>
        <dbReference type="EC" id="2.1.1.72"/>
    </reaction>
</comment>
<protein>
    <recommendedName>
        <fullName evidence="2">site-specific DNA-methyltransferase (adenine-specific)</fullName>
        <ecNumber evidence="2">2.1.1.72</ecNumber>
    </recommendedName>
</protein>
<dbReference type="SUPFAM" id="SSF53335">
    <property type="entry name" value="S-adenosyl-L-methionine-dependent methyltransferases"/>
    <property type="match status" value="1"/>
</dbReference>
<dbReference type="Pfam" id="PF01555">
    <property type="entry name" value="N6_N4_Mtase"/>
    <property type="match status" value="1"/>
</dbReference>
<accession>A0A2M8TR09</accession>
<dbReference type="GO" id="GO:0009007">
    <property type="term" value="F:site-specific DNA-methyltransferase (adenine-specific) activity"/>
    <property type="evidence" value="ECO:0007669"/>
    <property type="project" value="UniProtKB-EC"/>
</dbReference>
<keyword evidence="3" id="KW-0489">Methyltransferase</keyword>
<keyword evidence="9" id="KW-0378">Hydrolase</keyword>
<evidence type="ECO:0000256" key="6">
    <source>
        <dbReference type="ARBA" id="ARBA00047942"/>
    </source>
</evidence>
<evidence type="ECO:0000256" key="4">
    <source>
        <dbReference type="ARBA" id="ARBA00022679"/>
    </source>
</evidence>
<dbReference type="Proteomes" id="UP000229884">
    <property type="component" value="Unassembled WGS sequence"/>
</dbReference>
<dbReference type="InterPro" id="IPR002295">
    <property type="entry name" value="N4/N6-MTase_EcoPI_Mod-like"/>
</dbReference>
<keyword evidence="4" id="KW-0808">Transferase</keyword>
<comment type="caution">
    <text evidence="9">The sequence shown here is derived from an EMBL/GenBank/DDBJ whole genome shotgun (WGS) entry which is preliminary data.</text>
</comment>
<dbReference type="InterPro" id="IPR002941">
    <property type="entry name" value="DNA_methylase_N4/N6"/>
</dbReference>
<reference evidence="9 10" key="1">
    <citation type="submission" date="2017-11" db="EMBL/GenBank/DDBJ databases">
        <title>Genome sequencing of Prevotella intermedia KCOM 2832.</title>
        <authorList>
            <person name="Kook J.-K."/>
            <person name="Park S.-N."/>
            <person name="Lim Y.K."/>
        </authorList>
    </citation>
    <scope>NUCLEOTIDE SEQUENCE [LARGE SCALE GENOMIC DNA]</scope>
    <source>
        <strain evidence="9 10">KCOM 2832</strain>
    </source>
</reference>
<dbReference type="InterPro" id="IPR041405">
    <property type="entry name" value="T3RM_EcoP15I_C"/>
</dbReference>
<dbReference type="PROSITE" id="PS00092">
    <property type="entry name" value="N6_MTASE"/>
    <property type="match status" value="1"/>
</dbReference>
<dbReference type="REBASE" id="304562">
    <property type="entry name" value="M.Pin2832ORF11725P"/>
</dbReference>
<dbReference type="GO" id="GO:0004519">
    <property type="term" value="F:endonuclease activity"/>
    <property type="evidence" value="ECO:0007669"/>
    <property type="project" value="UniProtKB-KW"/>
</dbReference>
<name>A0A2M8TR09_PREIN</name>
<evidence type="ECO:0000313" key="9">
    <source>
        <dbReference type="EMBL" id="PJI26379.1"/>
    </source>
</evidence>
<evidence type="ECO:0000259" key="7">
    <source>
        <dbReference type="Pfam" id="PF01555"/>
    </source>
</evidence>
<dbReference type="EC" id="2.1.1.72" evidence="2"/>
<dbReference type="Pfam" id="PF18273">
    <property type="entry name" value="T3RM_EcoP15I_C"/>
    <property type="match status" value="1"/>
</dbReference>
<keyword evidence="5" id="KW-0949">S-adenosyl-L-methionine</keyword>
<evidence type="ECO:0000256" key="5">
    <source>
        <dbReference type="ARBA" id="ARBA00022691"/>
    </source>
</evidence>
<dbReference type="InterPro" id="IPR002052">
    <property type="entry name" value="DNA_methylase_N6_adenine_CS"/>
</dbReference>
<evidence type="ECO:0000256" key="3">
    <source>
        <dbReference type="ARBA" id="ARBA00022603"/>
    </source>
</evidence>
<dbReference type="Gene3D" id="3.40.50.150">
    <property type="entry name" value="Vaccinia Virus protein VP39"/>
    <property type="match status" value="1"/>
</dbReference>
<proteinExistence type="inferred from homology"/>
<keyword evidence="9" id="KW-0540">Nuclease</keyword>
<comment type="similarity">
    <text evidence="1">Belongs to the N(4)/N(6)-methyltransferase family.</text>
</comment>
<dbReference type="PRINTS" id="PR00506">
    <property type="entry name" value="D21N6MTFRASE"/>
</dbReference>
<feature type="domain" description="DNA methylase N-4/N-6" evidence="7">
    <location>
        <begin position="117"/>
        <end position="466"/>
    </location>
</feature>
<sequence length="682" mass="78090">MIKDIMIHNADTAAGQKELEVLKKYFPQCFHADGEFDIEAFKAALPGGTTITDETSGFNWLGKNYARMLTNMDTTTLIRPDEEHNAKPENKDSQNVYISGDNLDALQHLVKSYSGKVKVIYIDPPYNTGSDGFVYNDKFNFTADELAKRLDVSPERAERILSMTRRGSASHAAWLTFMLPRLSFARDLLTDDGVNFISIDDNEQANLKRLCDEVFGEDNFIAQIIIQSNKRGQTYKQIAKTHEYLLVYSKSGEAIIQELKKELTGNIQKDNIGEFSERELRNRNPKYGRFNRPNLFYPIYANPNIKDENGYHPVSDTRSLEYSIEILPYNSENGESCWRWGKTKLNNNIETSSMDSNVVAREKTSGQWGVYEKYRKETYKAKTIWLEDVEIPNEGDVDDQIWDETGVITEQGSVELKKYDMADTFDFPKPTYLIKKLLTLGSDRNSICMDFFSGSGSTADALLNLNLLDGCRKFIAVQLPVDMDQKLKVTPINDKAKVQKVIDFLDKNHYPHTLDYVGFERIRRAAKKIHDANPLFTGDLGFKHYTLEEPKEDALLLMEKFDPVSNNITTLSVEDFGLQTVLHTWLVADGYGLTEDAEEVMLGNYKAYWKRDHLYMINPDHDFNESSVAALMDKYNGEPFSPHNIVIFGYSFGFTHREELQKNLRTLKDGNKTLTVNIDVRY</sequence>
<dbReference type="GO" id="GO:0032259">
    <property type="term" value="P:methylation"/>
    <property type="evidence" value="ECO:0007669"/>
    <property type="project" value="UniProtKB-KW"/>
</dbReference>
<dbReference type="AlphaFoldDB" id="A0A2M8TR09"/>
<dbReference type="GO" id="GO:0003677">
    <property type="term" value="F:DNA binding"/>
    <property type="evidence" value="ECO:0007669"/>
    <property type="project" value="InterPro"/>
</dbReference>
<keyword evidence="9" id="KW-0255">Endonuclease</keyword>
<evidence type="ECO:0000259" key="8">
    <source>
        <dbReference type="Pfam" id="PF18273"/>
    </source>
</evidence>
<dbReference type="PIRSF" id="PIRSF015855">
    <property type="entry name" value="TypeIII_Mtase_mKpnI"/>
    <property type="match status" value="1"/>
</dbReference>
<evidence type="ECO:0000256" key="1">
    <source>
        <dbReference type="ARBA" id="ARBA00006594"/>
    </source>
</evidence>
<dbReference type="RefSeq" id="WP_100371395.1">
    <property type="nucleotide sequence ID" value="NZ_PENG01000002.1"/>
</dbReference>
<evidence type="ECO:0000256" key="2">
    <source>
        <dbReference type="ARBA" id="ARBA00011900"/>
    </source>
</evidence>
<gene>
    <name evidence="9" type="ORF">CTM58_11725</name>
</gene>
<organism evidence="9 10">
    <name type="scientific">Prevotella intermedia</name>
    <dbReference type="NCBI Taxonomy" id="28131"/>
    <lineage>
        <taxon>Bacteria</taxon>
        <taxon>Pseudomonadati</taxon>
        <taxon>Bacteroidota</taxon>
        <taxon>Bacteroidia</taxon>
        <taxon>Bacteroidales</taxon>
        <taxon>Prevotellaceae</taxon>
        <taxon>Prevotella</taxon>
    </lineage>
</organism>
<dbReference type="InterPro" id="IPR029063">
    <property type="entry name" value="SAM-dependent_MTases_sf"/>
</dbReference>